<evidence type="ECO:0008006" key="10">
    <source>
        <dbReference type="Google" id="ProtNLM"/>
    </source>
</evidence>
<dbReference type="GO" id="GO:0042742">
    <property type="term" value="P:defense response to bacterium"/>
    <property type="evidence" value="ECO:0007669"/>
    <property type="project" value="UniProtKB-KW"/>
</dbReference>
<evidence type="ECO:0000313" key="8">
    <source>
        <dbReference type="EMBL" id="MBA8956870.1"/>
    </source>
</evidence>
<protein>
    <recommendedName>
        <fullName evidence="10">Neocarzinostatin family protein</fullName>
    </recommendedName>
</protein>
<evidence type="ECO:0000256" key="7">
    <source>
        <dbReference type="SAM" id="SignalP"/>
    </source>
</evidence>
<evidence type="ECO:0000256" key="2">
    <source>
        <dbReference type="ARBA" id="ARBA00022529"/>
    </source>
</evidence>
<evidence type="ECO:0000313" key="9">
    <source>
        <dbReference type="Proteomes" id="UP000572680"/>
    </source>
</evidence>
<dbReference type="InterPro" id="IPR047704">
    <property type="entry name" value="GPS-CTERM"/>
</dbReference>
<keyword evidence="6" id="KW-0472">Membrane</keyword>
<dbReference type="Pfam" id="PF00960">
    <property type="entry name" value="Neocarzinostat"/>
    <property type="match status" value="1"/>
</dbReference>
<feature type="chain" id="PRO_5030758164" description="Neocarzinostatin family protein" evidence="7">
    <location>
        <begin position="24"/>
        <end position="186"/>
    </location>
</feature>
<organism evidence="8 9">
    <name type="scientific">Actinomadura namibiensis</name>
    <dbReference type="NCBI Taxonomy" id="182080"/>
    <lineage>
        <taxon>Bacteria</taxon>
        <taxon>Bacillati</taxon>
        <taxon>Actinomycetota</taxon>
        <taxon>Actinomycetes</taxon>
        <taxon>Streptosporangiales</taxon>
        <taxon>Thermomonosporaceae</taxon>
        <taxon>Actinomadura</taxon>
    </lineage>
</organism>
<feature type="transmembrane region" description="Helical" evidence="6">
    <location>
        <begin position="157"/>
        <end position="176"/>
    </location>
</feature>
<name>A0A7W3LYV0_ACTNM</name>
<evidence type="ECO:0000256" key="1">
    <source>
        <dbReference type="ARBA" id="ARBA00010648"/>
    </source>
</evidence>
<keyword evidence="3" id="KW-0044">Antibiotic</keyword>
<evidence type="ECO:0000256" key="4">
    <source>
        <dbReference type="ARBA" id="ARBA00023125"/>
    </source>
</evidence>
<dbReference type="InterPro" id="IPR002186">
    <property type="entry name" value="Neocarzinostatin_fam"/>
</dbReference>
<reference evidence="8 9" key="1">
    <citation type="submission" date="2020-08" db="EMBL/GenBank/DDBJ databases">
        <title>Genomic Encyclopedia of Type Strains, Phase IV (KMG-IV): sequencing the most valuable type-strain genomes for metagenomic binning, comparative biology and taxonomic classification.</title>
        <authorList>
            <person name="Goeker M."/>
        </authorList>
    </citation>
    <scope>NUCLEOTIDE SEQUENCE [LARGE SCALE GENOMIC DNA]</scope>
    <source>
        <strain evidence="8 9">DSM 44197</strain>
    </source>
</reference>
<keyword evidence="9" id="KW-1185">Reference proteome</keyword>
<comment type="caution">
    <text evidence="8">The sequence shown here is derived from an EMBL/GenBank/DDBJ whole genome shotgun (WGS) entry which is preliminary data.</text>
</comment>
<keyword evidence="6" id="KW-1133">Transmembrane helix</keyword>
<keyword evidence="6" id="KW-0812">Transmembrane</keyword>
<evidence type="ECO:0000256" key="3">
    <source>
        <dbReference type="ARBA" id="ARBA00023022"/>
    </source>
</evidence>
<dbReference type="EMBL" id="JACJIA010000018">
    <property type="protein sequence ID" value="MBA8956870.1"/>
    <property type="molecule type" value="Genomic_DNA"/>
</dbReference>
<keyword evidence="4" id="KW-0238">DNA-binding</keyword>
<dbReference type="Proteomes" id="UP000572680">
    <property type="component" value="Unassembled WGS sequence"/>
</dbReference>
<dbReference type="SUPFAM" id="SSF49319">
    <property type="entry name" value="Actinoxanthin-like"/>
    <property type="match status" value="1"/>
</dbReference>
<feature type="signal peptide" evidence="7">
    <location>
        <begin position="1"/>
        <end position="23"/>
    </location>
</feature>
<sequence length="186" mass="18161">MTASLTAALALAAALAPGPTLNASPVTDLTEGQKITVTGAGFRPGLQSVAVGLCREGYTGPGDCDLGGGATFVNVDAGGALPTVTLTARARFGGTDCTRRRCVIGAAPLPGKAPPAIVRANTAAVAVGFRGSPFQGGTAAPAAPAAPPAAESGPSTALWGATVAVLVLTGAGIAFAQRRTSRRRTP</sequence>
<dbReference type="Gene3D" id="2.60.40.230">
    <property type="entry name" value="Neocarzinostatin-like"/>
    <property type="match status" value="1"/>
</dbReference>
<accession>A0A7W3LYV0</accession>
<dbReference type="RefSeq" id="WP_182848744.1">
    <property type="nucleotide sequence ID" value="NZ_BAAALP010000073.1"/>
</dbReference>
<dbReference type="NCBIfam" id="NF040681">
    <property type="entry name" value="GPS-CTERM"/>
    <property type="match status" value="1"/>
</dbReference>
<gene>
    <name evidence="8" type="ORF">HNR61_008560</name>
</gene>
<dbReference type="AlphaFoldDB" id="A0A7W3LYV0"/>
<evidence type="ECO:0000256" key="5">
    <source>
        <dbReference type="ARBA" id="ARBA00023157"/>
    </source>
</evidence>
<comment type="similarity">
    <text evidence="1">Belongs to the neocarzinostatin family.</text>
</comment>
<dbReference type="GO" id="GO:0003677">
    <property type="term" value="F:DNA binding"/>
    <property type="evidence" value="ECO:0007669"/>
    <property type="project" value="UniProtKB-KW"/>
</dbReference>
<keyword evidence="5" id="KW-1015">Disulfide bond</keyword>
<keyword evidence="7" id="KW-0732">Signal</keyword>
<keyword evidence="2" id="KW-0929">Antimicrobial</keyword>
<evidence type="ECO:0000256" key="6">
    <source>
        <dbReference type="SAM" id="Phobius"/>
    </source>
</evidence>
<proteinExistence type="inferred from homology"/>
<dbReference type="InterPro" id="IPR027273">
    <property type="entry name" value="Neocarzinostatin-like"/>
</dbReference>